<feature type="compositionally biased region" description="Acidic residues" evidence="1">
    <location>
        <begin position="559"/>
        <end position="571"/>
    </location>
</feature>
<feature type="region of interest" description="Disordered" evidence="1">
    <location>
        <begin position="549"/>
        <end position="575"/>
    </location>
</feature>
<evidence type="ECO:0000313" key="3">
    <source>
        <dbReference type="Proteomes" id="UP000747542"/>
    </source>
</evidence>
<organism evidence="2 3">
    <name type="scientific">Homarus americanus</name>
    <name type="common">American lobster</name>
    <dbReference type="NCBI Taxonomy" id="6706"/>
    <lineage>
        <taxon>Eukaryota</taxon>
        <taxon>Metazoa</taxon>
        <taxon>Ecdysozoa</taxon>
        <taxon>Arthropoda</taxon>
        <taxon>Crustacea</taxon>
        <taxon>Multicrustacea</taxon>
        <taxon>Malacostraca</taxon>
        <taxon>Eumalacostraca</taxon>
        <taxon>Eucarida</taxon>
        <taxon>Decapoda</taxon>
        <taxon>Pleocyemata</taxon>
        <taxon>Astacidea</taxon>
        <taxon>Nephropoidea</taxon>
        <taxon>Nephropidae</taxon>
        <taxon>Homarus</taxon>
    </lineage>
</organism>
<evidence type="ECO:0000313" key="2">
    <source>
        <dbReference type="EMBL" id="KAG7165634.1"/>
    </source>
</evidence>
<dbReference type="GO" id="GO:0008297">
    <property type="term" value="F:single-stranded DNA exodeoxyribonuclease activity"/>
    <property type="evidence" value="ECO:0007669"/>
    <property type="project" value="TreeGrafter"/>
</dbReference>
<evidence type="ECO:0000256" key="1">
    <source>
        <dbReference type="SAM" id="MobiDB-lite"/>
    </source>
</evidence>
<proteinExistence type="predicted"/>
<dbReference type="GO" id="GO:0005739">
    <property type="term" value="C:mitochondrion"/>
    <property type="evidence" value="ECO:0007669"/>
    <property type="project" value="TreeGrafter"/>
</dbReference>
<dbReference type="Proteomes" id="UP000747542">
    <property type="component" value="Unassembled WGS sequence"/>
</dbReference>
<keyword evidence="2" id="KW-0269">Exonuclease</keyword>
<protein>
    <submittedName>
        <fullName evidence="2">Mitochondrial genome maintenance exonuclease 1-like</fullName>
    </submittedName>
</protein>
<gene>
    <name evidence="2" type="primary">mgme1-L</name>
    <name evidence="2" type="ORF">Hamer_G013138</name>
</gene>
<reference evidence="2" key="1">
    <citation type="journal article" date="2021" name="Sci. Adv.">
        <title>The American lobster genome reveals insights on longevity, neural, and immune adaptations.</title>
        <authorList>
            <person name="Polinski J.M."/>
            <person name="Zimin A.V."/>
            <person name="Clark K.F."/>
            <person name="Kohn A.B."/>
            <person name="Sadowski N."/>
            <person name="Timp W."/>
            <person name="Ptitsyn A."/>
            <person name="Khanna P."/>
            <person name="Romanova D.Y."/>
            <person name="Williams P."/>
            <person name="Greenwood S.J."/>
            <person name="Moroz L.L."/>
            <person name="Walt D.R."/>
            <person name="Bodnar A.G."/>
        </authorList>
    </citation>
    <scope>NUCLEOTIDE SEQUENCE</scope>
    <source>
        <strain evidence="2">GMGI-L3</strain>
    </source>
</reference>
<keyword evidence="3" id="KW-1185">Reference proteome</keyword>
<dbReference type="PANTHER" id="PTHR31340:SF3">
    <property type="entry name" value="MITOCHONDRIAL GENOME MAINTENANCE EXONUCLEASE 1"/>
    <property type="match status" value="1"/>
</dbReference>
<name>A0A8J5MWH8_HOMAM</name>
<keyword evidence="2" id="KW-0540">Nuclease</keyword>
<dbReference type="EMBL" id="JAHLQT010024020">
    <property type="protein sequence ID" value="KAG7165634.1"/>
    <property type="molecule type" value="Genomic_DNA"/>
</dbReference>
<sequence length="667" mass="75875">MLLRNFVHTRTWWCCHPKLNIPKLKIFNRGWCSSDTPFNELDLVVTVEDDTSQENVFCESEMLYFMGESSDYKGLEQLKYEDKPVPIKKTLAYTNKVLFGPLLETSAQKKRRLKREELDIDDKDCNEKESFRTKKELNANIKINPLVYKSENSHYLGIFPVGRNSKSSANDQRKSRIRINLHQPEDIKYTSQNSKTLKALESFNKKHLIFKKPPQYTKSLKNYTGNKVFQHACTRPQKLKVASWISDKEREAEVNAIENTSNGKNTVLENVDNNSIYNYSQVNLAKKQKDEESLIVNASENNSNSSFIVVDNSKFLAVPGSLDMNMIKNYPLFTTNTSASFISEHTSVSKQPPAKEDIATIGIFDNGYKKLPSVRKILEETMPLSNKIALEKWKTKMIKELGEEGFHHYRKGLLDRGMLLHGCIQSELSGVTPSVEEMPSLGGLWTSLKQVLPNVSDVTVLESRLIHPYLYYQGAVDCVGSYSVHGLNIQNAAARLAQHLKIQGLNTRFDTDDFVNLLHRGGKTGVSEDNVVDWLEVDNAEQGFHHDTEELAASVSEEKTEEQDDKCDNEDLSPRPKLPGTPVLIEWKTSSKAKLSLKSMFDDPLQVVAYLGALNFDSNYKLPHHNDIELKARSRDIDFWGLVSSEVYSPLFICTESKSLLWIQLSL</sequence>
<accession>A0A8J5MWH8</accession>
<dbReference type="GO" id="GO:0006264">
    <property type="term" value="P:mitochondrial DNA replication"/>
    <property type="evidence" value="ECO:0007669"/>
    <property type="project" value="TreeGrafter"/>
</dbReference>
<comment type="caution">
    <text evidence="2">The sequence shown here is derived from an EMBL/GenBank/DDBJ whole genome shotgun (WGS) entry which is preliminary data.</text>
</comment>
<keyword evidence="2" id="KW-0378">Hydrolase</keyword>
<dbReference type="PANTHER" id="PTHR31340">
    <property type="entry name" value="MITOCHONDRIAL GENOME MAINTENANCE EXONUCLEASE 1"/>
    <property type="match status" value="1"/>
</dbReference>
<dbReference type="AlphaFoldDB" id="A0A8J5MWH8"/>